<comment type="caution">
    <text evidence="12">The sequence shown here is derived from an EMBL/GenBank/DDBJ whole genome shotgun (WGS) entry which is preliminary data.</text>
</comment>
<dbReference type="SMART" id="SM00343">
    <property type="entry name" value="ZnF_C2HC"/>
    <property type="match status" value="1"/>
</dbReference>
<dbReference type="InterPro" id="IPR001878">
    <property type="entry name" value="Znf_CCHC"/>
</dbReference>
<dbReference type="Pfam" id="PF00098">
    <property type="entry name" value="zf-CCHC"/>
    <property type="match status" value="1"/>
</dbReference>
<organism evidence="12 13">
    <name type="scientific">Pinctada imbricata</name>
    <name type="common">Atlantic pearl-oyster</name>
    <name type="synonym">Pinctada martensii</name>
    <dbReference type="NCBI Taxonomy" id="66713"/>
    <lineage>
        <taxon>Eukaryota</taxon>
        <taxon>Metazoa</taxon>
        <taxon>Spiralia</taxon>
        <taxon>Lophotrochozoa</taxon>
        <taxon>Mollusca</taxon>
        <taxon>Bivalvia</taxon>
        <taxon>Autobranchia</taxon>
        <taxon>Pteriomorphia</taxon>
        <taxon>Pterioida</taxon>
        <taxon>Pterioidea</taxon>
        <taxon>Pteriidae</taxon>
        <taxon>Pinctada</taxon>
    </lineage>
</organism>
<dbReference type="FunFam" id="3.30.420.10:FF:000032">
    <property type="entry name" value="Retrovirus-related Pol polyprotein from transposon 297-like Protein"/>
    <property type="match status" value="1"/>
</dbReference>
<feature type="region of interest" description="Disordered" evidence="8">
    <location>
        <begin position="530"/>
        <end position="554"/>
    </location>
</feature>
<evidence type="ECO:0000256" key="5">
    <source>
        <dbReference type="ARBA" id="ARBA00022801"/>
    </source>
</evidence>
<dbReference type="InterPro" id="IPR001584">
    <property type="entry name" value="Integrase_cat-core"/>
</dbReference>
<dbReference type="InterPro" id="IPR000477">
    <property type="entry name" value="RT_dom"/>
</dbReference>
<dbReference type="PROSITE" id="PS50878">
    <property type="entry name" value="RT_POL"/>
    <property type="match status" value="1"/>
</dbReference>
<feature type="compositionally biased region" description="Polar residues" evidence="8">
    <location>
        <begin position="291"/>
        <end position="305"/>
    </location>
</feature>
<dbReference type="FunFam" id="3.30.70.270:FF:000020">
    <property type="entry name" value="Transposon Tf2-6 polyprotein-like Protein"/>
    <property type="match status" value="1"/>
</dbReference>
<evidence type="ECO:0000256" key="6">
    <source>
        <dbReference type="ARBA" id="ARBA00022918"/>
    </source>
</evidence>
<dbReference type="PROSITE" id="PS50994">
    <property type="entry name" value="INTEGRASE"/>
    <property type="match status" value="1"/>
</dbReference>
<dbReference type="FunFam" id="1.10.340.70:FF:000001">
    <property type="entry name" value="Retrovirus-related Pol polyprotein from transposon gypsy-like Protein"/>
    <property type="match status" value="1"/>
</dbReference>
<evidence type="ECO:0000256" key="7">
    <source>
        <dbReference type="PROSITE-ProRule" id="PRU00047"/>
    </source>
</evidence>
<dbReference type="EMBL" id="VSWD01000010">
    <property type="protein sequence ID" value="KAK3091312.1"/>
    <property type="molecule type" value="Genomic_DNA"/>
</dbReference>
<evidence type="ECO:0000256" key="3">
    <source>
        <dbReference type="ARBA" id="ARBA00022722"/>
    </source>
</evidence>
<reference evidence="12" key="1">
    <citation type="submission" date="2019-08" db="EMBL/GenBank/DDBJ databases">
        <title>The improved chromosome-level genome for the pearl oyster Pinctada fucata martensii using PacBio sequencing and Hi-C.</title>
        <authorList>
            <person name="Zheng Z."/>
        </authorList>
    </citation>
    <scope>NUCLEOTIDE SEQUENCE</scope>
    <source>
        <strain evidence="12">ZZ-2019</strain>
        <tissue evidence="12">Adductor muscle</tissue>
    </source>
</reference>
<feature type="domain" description="Integrase catalytic" evidence="11">
    <location>
        <begin position="662"/>
        <end position="821"/>
    </location>
</feature>
<proteinExistence type="predicted"/>
<dbReference type="GO" id="GO:0004519">
    <property type="term" value="F:endonuclease activity"/>
    <property type="evidence" value="ECO:0007669"/>
    <property type="project" value="UniProtKB-KW"/>
</dbReference>
<dbReference type="CDD" id="cd09274">
    <property type="entry name" value="RNase_HI_RT_Ty3"/>
    <property type="match status" value="1"/>
</dbReference>
<evidence type="ECO:0000313" key="13">
    <source>
        <dbReference type="Proteomes" id="UP001186944"/>
    </source>
</evidence>
<dbReference type="SUPFAM" id="SSF47353">
    <property type="entry name" value="Retrovirus capsid dimerization domain-like"/>
    <property type="match status" value="1"/>
</dbReference>
<evidence type="ECO:0000256" key="4">
    <source>
        <dbReference type="ARBA" id="ARBA00022759"/>
    </source>
</evidence>
<feature type="compositionally biased region" description="Polar residues" evidence="8">
    <location>
        <begin position="544"/>
        <end position="554"/>
    </location>
</feature>
<keyword evidence="4" id="KW-0255">Endonuclease</keyword>
<keyword evidence="1" id="KW-0808">Transferase</keyword>
<dbReference type="Gene3D" id="3.30.70.270">
    <property type="match status" value="2"/>
</dbReference>
<keyword evidence="2" id="KW-0548">Nucleotidyltransferase</keyword>
<accession>A0AA88XVT8</accession>
<dbReference type="Pfam" id="PF17917">
    <property type="entry name" value="RT_RNaseH"/>
    <property type="match status" value="1"/>
</dbReference>
<dbReference type="Gene3D" id="3.10.10.10">
    <property type="entry name" value="HIV Type 1 Reverse Transcriptase, subunit A, domain 1"/>
    <property type="match status" value="1"/>
</dbReference>
<dbReference type="InterPro" id="IPR041373">
    <property type="entry name" value="RT_RNaseH"/>
</dbReference>
<evidence type="ECO:0000256" key="1">
    <source>
        <dbReference type="ARBA" id="ARBA00022679"/>
    </source>
</evidence>
<dbReference type="InterPro" id="IPR050951">
    <property type="entry name" value="Retrovirus_Pol_polyprotein"/>
</dbReference>
<keyword evidence="6" id="KW-0695">RNA-directed DNA polymerase</keyword>
<dbReference type="Pfam" id="PF00665">
    <property type="entry name" value="rve"/>
    <property type="match status" value="1"/>
</dbReference>
<dbReference type="GO" id="GO:0003964">
    <property type="term" value="F:RNA-directed DNA polymerase activity"/>
    <property type="evidence" value="ECO:0007669"/>
    <property type="project" value="UniProtKB-KW"/>
</dbReference>
<dbReference type="GO" id="GO:0016787">
    <property type="term" value="F:hydrolase activity"/>
    <property type="evidence" value="ECO:0007669"/>
    <property type="project" value="UniProtKB-KW"/>
</dbReference>
<keyword evidence="13" id="KW-1185">Reference proteome</keyword>
<evidence type="ECO:0000259" key="10">
    <source>
        <dbReference type="PROSITE" id="PS50878"/>
    </source>
</evidence>
<keyword evidence="5" id="KW-0378">Hydrolase</keyword>
<dbReference type="GO" id="GO:0008270">
    <property type="term" value="F:zinc ion binding"/>
    <property type="evidence" value="ECO:0007669"/>
    <property type="project" value="UniProtKB-KW"/>
</dbReference>
<keyword evidence="7" id="KW-0863">Zinc-finger</keyword>
<dbReference type="Gene3D" id="1.10.340.70">
    <property type="match status" value="1"/>
</dbReference>
<name>A0AA88XVT8_PINIB</name>
<evidence type="ECO:0000256" key="2">
    <source>
        <dbReference type="ARBA" id="ARBA00022695"/>
    </source>
</evidence>
<evidence type="ECO:0000259" key="11">
    <source>
        <dbReference type="PROSITE" id="PS50994"/>
    </source>
</evidence>
<dbReference type="Gene3D" id="1.10.4020.10">
    <property type="entry name" value="DNA breaking-rejoining enzymes"/>
    <property type="match status" value="1"/>
</dbReference>
<evidence type="ECO:0008006" key="14">
    <source>
        <dbReference type="Google" id="ProtNLM"/>
    </source>
</evidence>
<dbReference type="InterPro" id="IPR041588">
    <property type="entry name" value="Integrase_H2C2"/>
</dbReference>
<dbReference type="PANTHER" id="PTHR37984">
    <property type="entry name" value="PROTEIN CBG26694"/>
    <property type="match status" value="1"/>
</dbReference>
<dbReference type="Gene3D" id="3.30.420.10">
    <property type="entry name" value="Ribonuclease H-like superfamily/Ribonuclease H"/>
    <property type="match status" value="1"/>
</dbReference>
<dbReference type="Proteomes" id="UP001186944">
    <property type="component" value="Unassembled WGS sequence"/>
</dbReference>
<dbReference type="InterPro" id="IPR038269">
    <property type="entry name" value="SCAN_sf"/>
</dbReference>
<dbReference type="PANTHER" id="PTHR37984:SF5">
    <property type="entry name" value="PROTEIN NYNRIN-LIKE"/>
    <property type="match status" value="1"/>
</dbReference>
<sequence>MADLDELISKGKSLGYEGDELRSFVKDQQDRLRDERAAKREQDKLQVQLQLDQEKFDRDLKMKQMQHQHEIAILEKRGELKGQLGTSDTGVRPKAPKIPPFDDARDDMDSYLRRFERYAQAQKWELDTWATNLSALLKGRALDVYALLPADQALRYDAVKEALLKRFDMTEEGFKRRFRSCRPELGETFAQFSVRLSGYLQRWLEMAKTKRTFDDLFDLVMRDQFIHICNHDLALFLKERTPKSVCEMALLADQFREARRVGAFALTSKVTAHKASISVQGQKASVPINPKSEQTSHPQNVNSKTKGFIPKSDRRCYKCNKVGHIASECLAKSNDCKEKVGAVVDEGHDDNVPDVECMNDSLNVCGAFMTPSDSIRNSESVIDNSVTLTQSCQTVSACLPVSNGYVEGKKVSVLRDTGCSGIVVRKCLVPDGNLTRDFQICTLADNSKIKVPIAKVFLDTPYLTGEFSVWCMESPVYDLILGNVDGVRRPGDPDPEWGHVHAVETRNQKRVRESKPMKMKVPEIIKNDISPSDFRQAQEDDQTLSRAQTSADEEQVFQTKTGKVKWCRKNGLVHREYTDKNGNVTLQVLVPVSLRDSVMRLAHESIMSGHLGTMRTVSRVLSEFYWPGVQSDVKRFCQSCDICQRTVSKGRVTKVPLQQMPLIDEPFQRVAVDLIGPLHPITDRGNRYILTLVDFAMRYPEAVALSTIDTERVAEALVEIFSRVGVPREMLTDMGSQFTSALMKEVSRLISMKQLTTTPYHPMCNGLVERFNGTLKQMLKRMCAERPRDWDKHLNPALFAYREVPQESLGFSPFELVYGRAVRGPMTILKELWTKEIKDPSVKSTYQYVIDLRERIESTCNLAKENLSQASKKHRVLYNRKARDRRLEVGDKVLVLLPTDNNKLLLQWKGPYNVVKKMNAVDYQVDLGGRSKTYHANMLKKYVERADIHSVLPIETDAIKLVCSTVVDESLSDQGEIIDLPNVSQKEGPSDVDINQDLSLEQQREVSNLLHSFADIFTDLPGHTNILKHEIRLNVQTPIRPKARIIPYAMIETVSAEVDKMIDLNVIEPSDSSYASPIVIVKKKDGTNRFCIDFRALNSQTKFDAEPMPDADEIFSKLASHKYFSSLDLTKGYWQVPLSDDSKPLTTFQTPKGLFQFRVMPFGLVTASATFTRLMRVLMQGLENVDNFIDDIIVFTSTFHDHLEVLRKLFLRLRNANLKVRPSKCALLYPKVECLGHVVGNDQISPNPDKVSVIEKAQIPTTKKQLRSFLGLVGFYRKYVPNFAVIALPLTDMTKKGKPNRLEWSESAEHAFQSLKQALVKFPILKLPNMGQMFILQTDASNRGIGAVLLQNSGNEKLPVAYAGRKLKKSEQNYATIEKECLAIIWAVLKFQRYLYGAEFLLETDHKPLIYLHQAKVNNARLMRWALSLQPYRFRLMSIKGKENVGADYLSRI</sequence>
<feature type="domain" description="Reverse transcriptase" evidence="10">
    <location>
        <begin position="1062"/>
        <end position="1239"/>
    </location>
</feature>
<dbReference type="CDD" id="cd01647">
    <property type="entry name" value="RT_LTR"/>
    <property type="match status" value="1"/>
</dbReference>
<keyword evidence="7" id="KW-0862">Zinc</keyword>
<keyword evidence="7" id="KW-0479">Metal-binding</keyword>
<keyword evidence="3" id="KW-0540">Nuclease</keyword>
<dbReference type="SUPFAM" id="SSF56672">
    <property type="entry name" value="DNA/RNA polymerases"/>
    <property type="match status" value="1"/>
</dbReference>
<protein>
    <recommendedName>
        <fullName evidence="14">Reverse transcriptase</fullName>
    </recommendedName>
</protein>
<dbReference type="InterPro" id="IPR012337">
    <property type="entry name" value="RNaseH-like_sf"/>
</dbReference>
<dbReference type="SUPFAM" id="SSF53098">
    <property type="entry name" value="Ribonuclease H-like"/>
    <property type="match status" value="1"/>
</dbReference>
<feature type="domain" description="CCHC-type" evidence="9">
    <location>
        <begin position="314"/>
        <end position="329"/>
    </location>
</feature>
<evidence type="ECO:0000256" key="8">
    <source>
        <dbReference type="SAM" id="MobiDB-lite"/>
    </source>
</evidence>
<dbReference type="GO" id="GO:0003676">
    <property type="term" value="F:nucleic acid binding"/>
    <property type="evidence" value="ECO:0007669"/>
    <property type="project" value="InterPro"/>
</dbReference>
<feature type="region of interest" description="Disordered" evidence="8">
    <location>
        <begin position="281"/>
        <end position="305"/>
    </location>
</feature>
<dbReference type="SUPFAM" id="SSF57756">
    <property type="entry name" value="Retrovirus zinc finger-like domains"/>
    <property type="match status" value="1"/>
</dbReference>
<dbReference type="Pfam" id="PF00078">
    <property type="entry name" value="RVT_1"/>
    <property type="match status" value="1"/>
</dbReference>
<feature type="region of interest" description="Disordered" evidence="8">
    <location>
        <begin position="83"/>
        <end position="103"/>
    </location>
</feature>
<dbReference type="InterPro" id="IPR043128">
    <property type="entry name" value="Rev_trsase/Diguanyl_cyclase"/>
</dbReference>
<dbReference type="InterPro" id="IPR043502">
    <property type="entry name" value="DNA/RNA_pol_sf"/>
</dbReference>
<evidence type="ECO:0000259" key="9">
    <source>
        <dbReference type="PROSITE" id="PS50158"/>
    </source>
</evidence>
<dbReference type="PROSITE" id="PS50158">
    <property type="entry name" value="ZF_CCHC"/>
    <property type="match status" value="1"/>
</dbReference>
<dbReference type="GO" id="GO:0015074">
    <property type="term" value="P:DNA integration"/>
    <property type="evidence" value="ECO:0007669"/>
    <property type="project" value="InterPro"/>
</dbReference>
<dbReference type="FunFam" id="3.10.20.370:FF:000001">
    <property type="entry name" value="Retrovirus-related Pol polyprotein from transposon 17.6-like protein"/>
    <property type="match status" value="1"/>
</dbReference>
<evidence type="ECO:0000313" key="12">
    <source>
        <dbReference type="EMBL" id="KAK3091312.1"/>
    </source>
</evidence>
<gene>
    <name evidence="12" type="ORF">FSP39_018863</name>
</gene>
<dbReference type="Pfam" id="PF17921">
    <property type="entry name" value="Integrase_H2C2"/>
    <property type="match status" value="1"/>
</dbReference>
<dbReference type="InterPro" id="IPR036875">
    <property type="entry name" value="Znf_CCHC_sf"/>
</dbReference>
<dbReference type="InterPro" id="IPR036397">
    <property type="entry name" value="RNaseH_sf"/>
</dbReference>